<evidence type="ECO:0000313" key="1">
    <source>
        <dbReference type="EMBL" id="KWX80326.1"/>
    </source>
</evidence>
<keyword evidence="2" id="KW-1185">Reference proteome</keyword>
<sequence length="64" mass="7174">MQLFLLGRNVPWQPIERDLSYHRLKTAQNPLNVLSNLVLIPAPCGNKGGMMLAWQMKQKNTAGA</sequence>
<evidence type="ECO:0000313" key="2">
    <source>
        <dbReference type="Proteomes" id="UP000070475"/>
    </source>
</evidence>
<reference evidence="1 2" key="1">
    <citation type="submission" date="2015-08" db="EMBL/GenBank/DDBJ databases">
        <title>Genomes of Paenibacillus riograndensis.</title>
        <authorList>
            <person name="Sant'Anna F.H."/>
            <person name="Souza R."/>
            <person name="Ambrosini A."/>
            <person name="Bach E."/>
            <person name="Fernandes G."/>
            <person name="Balsanelli E."/>
            <person name="Baura V.A."/>
            <person name="Pedrosa F.O."/>
            <person name="Souza E.M."/>
            <person name="Passaglia L."/>
        </authorList>
    </citation>
    <scope>NUCLEOTIDE SEQUENCE [LARGE SCALE GENOMIC DNA]</scope>
    <source>
        <strain evidence="1 2">CAS34</strain>
    </source>
</reference>
<accession>A0A132UA99</accession>
<dbReference type="PATRIC" id="fig|483937.3.peg.5046"/>
<comment type="caution">
    <text evidence="1">The sequence shown here is derived from an EMBL/GenBank/DDBJ whole genome shotgun (WGS) entry which is preliminary data.</text>
</comment>
<dbReference type="EMBL" id="LIRB01000102">
    <property type="protein sequence ID" value="KWX80326.1"/>
    <property type="molecule type" value="Genomic_DNA"/>
</dbReference>
<gene>
    <name evidence="1" type="ORF">AMQ84_04225</name>
</gene>
<dbReference type="AlphaFoldDB" id="A0A132UA99"/>
<organism evidence="1 2">
    <name type="scientific">Paenibacillus riograndensis</name>
    <dbReference type="NCBI Taxonomy" id="483937"/>
    <lineage>
        <taxon>Bacteria</taxon>
        <taxon>Bacillati</taxon>
        <taxon>Bacillota</taxon>
        <taxon>Bacilli</taxon>
        <taxon>Bacillales</taxon>
        <taxon>Paenibacillaceae</taxon>
        <taxon>Paenibacillus</taxon>
        <taxon>Paenibacillus sonchi group</taxon>
    </lineage>
</organism>
<proteinExistence type="predicted"/>
<name>A0A132UA99_9BACL</name>
<protein>
    <submittedName>
        <fullName evidence="1">Uncharacterized protein</fullName>
    </submittedName>
</protein>
<dbReference type="Proteomes" id="UP000070475">
    <property type="component" value="Unassembled WGS sequence"/>
</dbReference>